<dbReference type="SUPFAM" id="SSF54862">
    <property type="entry name" value="4Fe-4S ferredoxins"/>
    <property type="match status" value="1"/>
</dbReference>
<dbReference type="GO" id="GO:0046872">
    <property type="term" value="F:metal ion binding"/>
    <property type="evidence" value="ECO:0007669"/>
    <property type="project" value="UniProtKB-KW"/>
</dbReference>
<evidence type="ECO:0000313" key="6">
    <source>
        <dbReference type="EMBL" id="BDU49936.1"/>
    </source>
</evidence>
<dbReference type="InterPro" id="IPR017896">
    <property type="entry name" value="4Fe4S_Fe-S-bd"/>
</dbReference>
<dbReference type="PROSITE" id="PS51379">
    <property type="entry name" value="4FE4S_FER_2"/>
    <property type="match status" value="2"/>
</dbReference>
<evidence type="ECO:0000256" key="4">
    <source>
        <dbReference type="ARBA" id="ARBA00023014"/>
    </source>
</evidence>
<keyword evidence="1" id="KW-0004">4Fe-4S</keyword>
<dbReference type="EMBL" id="AP027059">
    <property type="protein sequence ID" value="BDU49936.1"/>
    <property type="molecule type" value="Genomic_DNA"/>
</dbReference>
<feature type="domain" description="4Fe-4S ferredoxin-type" evidence="5">
    <location>
        <begin position="54"/>
        <end position="84"/>
    </location>
</feature>
<gene>
    <name evidence="6" type="ORF">HLVA_05050</name>
</gene>
<keyword evidence="3" id="KW-0408">Iron</keyword>
<dbReference type="Gene3D" id="3.30.70.20">
    <property type="match status" value="1"/>
</dbReference>
<dbReference type="RefSeq" id="WP_307904875.1">
    <property type="nucleotide sequence ID" value="NZ_AP027059.1"/>
</dbReference>
<evidence type="ECO:0000256" key="3">
    <source>
        <dbReference type="ARBA" id="ARBA00023004"/>
    </source>
</evidence>
<accession>A0AAU9DV18</accession>
<evidence type="ECO:0000256" key="1">
    <source>
        <dbReference type="ARBA" id="ARBA00022485"/>
    </source>
</evidence>
<protein>
    <recommendedName>
        <fullName evidence="5">4Fe-4S ferredoxin-type domain-containing protein</fullName>
    </recommendedName>
</protein>
<keyword evidence="4" id="KW-0411">Iron-sulfur</keyword>
<dbReference type="AlphaFoldDB" id="A0AAU9DV18"/>
<feature type="domain" description="4Fe-4S ferredoxin-type" evidence="5">
    <location>
        <begin position="22"/>
        <end position="51"/>
    </location>
</feature>
<keyword evidence="7" id="KW-1185">Reference proteome</keyword>
<dbReference type="Pfam" id="PF14697">
    <property type="entry name" value="Fer4_21"/>
    <property type="match status" value="1"/>
</dbReference>
<keyword evidence="2" id="KW-0479">Metal-binding</keyword>
<reference evidence="6 7" key="1">
    <citation type="submission" date="2022-11" db="EMBL/GenBank/DDBJ databases">
        <title>Haliovirga abyssi gen. nov., sp. nov., a mesophilic fermentative bacterium isolated from the Iheya North hydrothermal field and the proposal of Haliovirgaceae fam. nov.</title>
        <authorList>
            <person name="Miyazaki U."/>
            <person name="Tame A."/>
            <person name="Miyazaki J."/>
            <person name="Takai K."/>
            <person name="Sawayama S."/>
            <person name="Kitajima M."/>
            <person name="Okamoto A."/>
            <person name="Nakagawa S."/>
        </authorList>
    </citation>
    <scope>NUCLEOTIDE SEQUENCE [LARGE SCALE GENOMIC DNA]</scope>
    <source>
        <strain evidence="6 7">IC12</strain>
    </source>
</reference>
<evidence type="ECO:0000259" key="5">
    <source>
        <dbReference type="PROSITE" id="PS51379"/>
    </source>
</evidence>
<dbReference type="InterPro" id="IPR017900">
    <property type="entry name" value="4Fe4S_Fe_S_CS"/>
</dbReference>
<dbReference type="InterPro" id="IPR050572">
    <property type="entry name" value="Fe-S_Ferredoxin"/>
</dbReference>
<dbReference type="GO" id="GO:0051539">
    <property type="term" value="F:4 iron, 4 sulfur cluster binding"/>
    <property type="evidence" value="ECO:0007669"/>
    <property type="project" value="UniProtKB-KW"/>
</dbReference>
<evidence type="ECO:0000256" key="2">
    <source>
        <dbReference type="ARBA" id="ARBA00022723"/>
    </source>
</evidence>
<dbReference type="PANTHER" id="PTHR43687:SF2">
    <property type="entry name" value="FERREDOXIN 3"/>
    <property type="match status" value="1"/>
</dbReference>
<evidence type="ECO:0000313" key="7">
    <source>
        <dbReference type="Proteomes" id="UP001321582"/>
    </source>
</evidence>
<name>A0AAU9DV18_9FUSO</name>
<dbReference type="PROSITE" id="PS00198">
    <property type="entry name" value="4FE4S_FER_1"/>
    <property type="match status" value="1"/>
</dbReference>
<dbReference type="KEGG" id="haby:HLVA_05050"/>
<dbReference type="PANTHER" id="PTHR43687">
    <property type="entry name" value="ADENYLYLSULFATE REDUCTASE, BETA SUBUNIT"/>
    <property type="match status" value="1"/>
</dbReference>
<dbReference type="Proteomes" id="UP001321582">
    <property type="component" value="Chromosome"/>
</dbReference>
<sequence>MGKKLPEKFAKWHGVDRTKIPWYPIVDTEKCIGCKLCFVSCGRGVYNFDMKSNKAIVENKFQCLVGCTTCAAICPVEAISFPDKEIVHEIEKEEKILVKIQKIAKEKKIKMDIDKIEKEVLENISKAKISKEYEIAGLIIGKEIFKEIYSEIKDCSVDIVDINIKTSSLRGTIDLDAPTVATFKIISTEMEDITKCEDKIAKLIVKNGIVILKKD</sequence>
<proteinExistence type="predicted"/>
<organism evidence="6 7">
    <name type="scientific">Haliovirga abyssi</name>
    <dbReference type="NCBI Taxonomy" id="2996794"/>
    <lineage>
        <taxon>Bacteria</taxon>
        <taxon>Fusobacteriati</taxon>
        <taxon>Fusobacteriota</taxon>
        <taxon>Fusobacteriia</taxon>
        <taxon>Fusobacteriales</taxon>
        <taxon>Haliovirgaceae</taxon>
        <taxon>Haliovirga</taxon>
    </lineage>
</organism>